<dbReference type="GeneID" id="17351831"/>
<dbReference type="FunFam" id="1.10.510.10:FF:000624">
    <property type="entry name" value="Mitogen-activated protein kinase"/>
    <property type="match status" value="1"/>
</dbReference>
<evidence type="ECO:0000256" key="2">
    <source>
        <dbReference type="ARBA" id="ARBA00022679"/>
    </source>
</evidence>
<evidence type="ECO:0000256" key="6">
    <source>
        <dbReference type="PROSITE-ProRule" id="PRU10141"/>
    </source>
</evidence>
<keyword evidence="5 6" id="KW-0067">ATP-binding</keyword>
<dbReference type="Gene3D" id="3.30.200.20">
    <property type="entry name" value="Phosphorylase Kinase, domain 1"/>
    <property type="match status" value="1"/>
</dbReference>
<reference evidence="9 10" key="1">
    <citation type="journal article" date="2010" name="Plant Cell">
        <title>The Chlorella variabilis NC64A genome reveals adaptation to photosymbiosis, coevolution with viruses, and cryptic sex.</title>
        <authorList>
            <person name="Blanc G."/>
            <person name="Duncan G."/>
            <person name="Agarkova I."/>
            <person name="Borodovsky M."/>
            <person name="Gurnon J."/>
            <person name="Kuo A."/>
            <person name="Lindquist E."/>
            <person name="Lucas S."/>
            <person name="Pangilinan J."/>
            <person name="Polle J."/>
            <person name="Salamov A."/>
            <person name="Terry A."/>
            <person name="Yamada T."/>
            <person name="Dunigan D.D."/>
            <person name="Grigoriev I.V."/>
            <person name="Claverie J.M."/>
            <person name="Van Etten J.L."/>
        </authorList>
    </citation>
    <scope>NUCLEOTIDE SEQUENCE [LARGE SCALE GENOMIC DNA]</scope>
    <source>
        <strain evidence="9 10">NC64A</strain>
    </source>
</reference>
<keyword evidence="2" id="KW-0808">Transferase</keyword>
<accession>E1ZP90</accession>
<feature type="domain" description="Protein kinase" evidence="8">
    <location>
        <begin position="6"/>
        <end position="291"/>
    </location>
</feature>
<feature type="binding site" evidence="6">
    <location>
        <position position="35"/>
    </location>
    <ligand>
        <name>ATP</name>
        <dbReference type="ChEBI" id="CHEBI:30616"/>
    </ligand>
</feature>
<feature type="non-terminal residue" evidence="9">
    <location>
        <position position="292"/>
    </location>
</feature>
<dbReference type="OrthoDB" id="248923at2759"/>
<sequence length="292" mass="32569">QVGSRYRLVKVLGYGSYSAVCLAVDEATGEKVALKRVADVLQSPEHTKRVLREICILRRLRHPNLIGIRDAFVRPSATGHVDVYIAMELADGGDLFHLRGQMSSEEVRSLMWQLIVTIKYLHSIHVWHRDMKSQNVFLVWEGGERVIKVGRGSKAGFKAPLTRVVATPCYRAPEVVMSRGGYTASIDMWSLGCIFGELLQRIAHPPGIACWPATPLQALFAVIGTPCWADVAAVQEPSWRRYLHHLPGRAPTLYRRFAAAGEAAVDLLSRLLAFDPTRRCSPDEALAHEYFA</sequence>
<dbReference type="GO" id="GO:0005524">
    <property type="term" value="F:ATP binding"/>
    <property type="evidence" value="ECO:0007669"/>
    <property type="project" value="UniProtKB-UniRule"/>
</dbReference>
<evidence type="ECO:0000313" key="10">
    <source>
        <dbReference type="Proteomes" id="UP000008141"/>
    </source>
</evidence>
<proteinExistence type="inferred from homology"/>
<evidence type="ECO:0000259" key="8">
    <source>
        <dbReference type="PROSITE" id="PS50011"/>
    </source>
</evidence>
<dbReference type="InterPro" id="IPR011009">
    <property type="entry name" value="Kinase-like_dom_sf"/>
</dbReference>
<dbReference type="eggNOG" id="KOG0660">
    <property type="taxonomic scope" value="Eukaryota"/>
</dbReference>
<dbReference type="Gene3D" id="1.10.510.10">
    <property type="entry name" value="Transferase(Phosphotransferase) domain 1"/>
    <property type="match status" value="1"/>
</dbReference>
<comment type="similarity">
    <text evidence="7">Belongs to the protein kinase superfamily.</text>
</comment>
<dbReference type="PROSITE" id="PS00107">
    <property type="entry name" value="PROTEIN_KINASE_ATP"/>
    <property type="match status" value="1"/>
</dbReference>
<gene>
    <name evidence="9" type="ORF">CHLNCDRAFT_9304</name>
</gene>
<dbReference type="KEGG" id="cvr:CHLNCDRAFT_9304"/>
<dbReference type="InterPro" id="IPR000719">
    <property type="entry name" value="Prot_kinase_dom"/>
</dbReference>
<dbReference type="AlphaFoldDB" id="E1ZP90"/>
<dbReference type="SUPFAM" id="SSF56112">
    <property type="entry name" value="Protein kinase-like (PK-like)"/>
    <property type="match status" value="1"/>
</dbReference>
<evidence type="ECO:0000256" key="7">
    <source>
        <dbReference type="RuleBase" id="RU000304"/>
    </source>
</evidence>
<evidence type="ECO:0000313" key="9">
    <source>
        <dbReference type="EMBL" id="EFN52498.1"/>
    </source>
</evidence>
<feature type="non-terminal residue" evidence="9">
    <location>
        <position position="1"/>
    </location>
</feature>
<keyword evidence="3 6" id="KW-0547">Nucleotide-binding</keyword>
<dbReference type="PANTHER" id="PTHR24055">
    <property type="entry name" value="MITOGEN-ACTIVATED PROTEIN KINASE"/>
    <property type="match status" value="1"/>
</dbReference>
<keyword evidence="1 7" id="KW-0723">Serine/threonine-protein kinase</keyword>
<evidence type="ECO:0000256" key="4">
    <source>
        <dbReference type="ARBA" id="ARBA00022777"/>
    </source>
</evidence>
<organism evidence="10">
    <name type="scientific">Chlorella variabilis</name>
    <name type="common">Green alga</name>
    <dbReference type="NCBI Taxonomy" id="554065"/>
    <lineage>
        <taxon>Eukaryota</taxon>
        <taxon>Viridiplantae</taxon>
        <taxon>Chlorophyta</taxon>
        <taxon>core chlorophytes</taxon>
        <taxon>Trebouxiophyceae</taxon>
        <taxon>Chlorellales</taxon>
        <taxon>Chlorellaceae</taxon>
        <taxon>Chlorella clade</taxon>
        <taxon>Chlorella</taxon>
    </lineage>
</organism>
<dbReference type="GO" id="GO:0004674">
    <property type="term" value="F:protein serine/threonine kinase activity"/>
    <property type="evidence" value="ECO:0007669"/>
    <property type="project" value="UniProtKB-KW"/>
</dbReference>
<evidence type="ECO:0000256" key="3">
    <source>
        <dbReference type="ARBA" id="ARBA00022741"/>
    </source>
</evidence>
<evidence type="ECO:0000256" key="5">
    <source>
        <dbReference type="ARBA" id="ARBA00022840"/>
    </source>
</evidence>
<name>E1ZP90_CHLVA</name>
<dbReference type="STRING" id="554065.E1ZP90"/>
<dbReference type="InterPro" id="IPR050117">
    <property type="entry name" value="MAPK"/>
</dbReference>
<dbReference type="RefSeq" id="XP_005844600.1">
    <property type="nucleotide sequence ID" value="XM_005844538.1"/>
</dbReference>
<dbReference type="Proteomes" id="UP000008141">
    <property type="component" value="Unassembled WGS sequence"/>
</dbReference>
<dbReference type="OMA" id="ATPCYRA"/>
<dbReference type="InterPro" id="IPR008271">
    <property type="entry name" value="Ser/Thr_kinase_AS"/>
</dbReference>
<keyword evidence="10" id="KW-1185">Reference proteome</keyword>
<evidence type="ECO:0000256" key="1">
    <source>
        <dbReference type="ARBA" id="ARBA00022527"/>
    </source>
</evidence>
<dbReference type="PROSITE" id="PS50011">
    <property type="entry name" value="PROTEIN_KINASE_DOM"/>
    <property type="match status" value="1"/>
</dbReference>
<protein>
    <recommendedName>
        <fullName evidence="8">Protein kinase domain-containing protein</fullName>
    </recommendedName>
</protein>
<dbReference type="InParanoid" id="E1ZP90"/>
<dbReference type="PROSITE" id="PS00108">
    <property type="entry name" value="PROTEIN_KINASE_ST"/>
    <property type="match status" value="1"/>
</dbReference>
<keyword evidence="4" id="KW-0418">Kinase</keyword>
<dbReference type="SMART" id="SM00220">
    <property type="entry name" value="S_TKc"/>
    <property type="match status" value="1"/>
</dbReference>
<dbReference type="EMBL" id="GL433856">
    <property type="protein sequence ID" value="EFN52498.1"/>
    <property type="molecule type" value="Genomic_DNA"/>
</dbReference>
<dbReference type="InterPro" id="IPR017441">
    <property type="entry name" value="Protein_kinase_ATP_BS"/>
</dbReference>
<dbReference type="Pfam" id="PF00069">
    <property type="entry name" value="Pkinase"/>
    <property type="match status" value="1"/>
</dbReference>